<dbReference type="EMBL" id="JBHTLX010000012">
    <property type="protein sequence ID" value="MFD1248164.1"/>
    <property type="molecule type" value="Genomic_DNA"/>
</dbReference>
<evidence type="ECO:0000256" key="1">
    <source>
        <dbReference type="ARBA" id="ARBA00023002"/>
    </source>
</evidence>
<dbReference type="PANTHER" id="PTHR13847">
    <property type="entry name" value="SARCOSINE DEHYDROGENASE-RELATED"/>
    <property type="match status" value="1"/>
</dbReference>
<dbReference type="SUPFAM" id="SSF51971">
    <property type="entry name" value="Nucleotide-binding domain"/>
    <property type="match status" value="1"/>
</dbReference>
<dbReference type="Pfam" id="PF01266">
    <property type="entry name" value="DAO"/>
    <property type="match status" value="1"/>
</dbReference>
<name>A0ABW3VZG4_9ACTN</name>
<accession>A0ABW3VZG4</accession>
<dbReference type="Gene3D" id="3.30.9.10">
    <property type="entry name" value="D-Amino Acid Oxidase, subunit A, domain 2"/>
    <property type="match status" value="1"/>
</dbReference>
<dbReference type="Gene3D" id="3.50.50.60">
    <property type="entry name" value="FAD/NAD(P)-binding domain"/>
    <property type="match status" value="2"/>
</dbReference>
<reference evidence="5" key="1">
    <citation type="journal article" date="2019" name="Int. J. Syst. Evol. Microbiol.">
        <title>The Global Catalogue of Microorganisms (GCM) 10K type strain sequencing project: providing services to taxonomists for standard genome sequencing and annotation.</title>
        <authorList>
            <consortium name="The Broad Institute Genomics Platform"/>
            <consortium name="The Broad Institute Genome Sequencing Center for Infectious Disease"/>
            <person name="Wu L."/>
            <person name="Ma J."/>
        </authorList>
    </citation>
    <scope>NUCLEOTIDE SEQUENCE [LARGE SCALE GENOMIC DNA]</scope>
    <source>
        <strain evidence="5">CCUG 52478</strain>
    </source>
</reference>
<dbReference type="InterPro" id="IPR006076">
    <property type="entry name" value="FAD-dep_OxRdtase"/>
</dbReference>
<dbReference type="PANTHER" id="PTHR13847:SF289">
    <property type="entry name" value="GLYCINE OXIDASE"/>
    <property type="match status" value="1"/>
</dbReference>
<organism evidence="4 5">
    <name type="scientific">Nocardioides ginsengisoli</name>
    <dbReference type="NCBI Taxonomy" id="363868"/>
    <lineage>
        <taxon>Bacteria</taxon>
        <taxon>Bacillati</taxon>
        <taxon>Actinomycetota</taxon>
        <taxon>Actinomycetes</taxon>
        <taxon>Propionibacteriales</taxon>
        <taxon>Nocardioidaceae</taxon>
        <taxon>Nocardioides</taxon>
    </lineage>
</organism>
<keyword evidence="1 4" id="KW-0560">Oxidoreductase</keyword>
<proteinExistence type="predicted"/>
<feature type="transmembrane region" description="Helical" evidence="2">
    <location>
        <begin position="21"/>
        <end position="38"/>
    </location>
</feature>
<dbReference type="InterPro" id="IPR036188">
    <property type="entry name" value="FAD/NAD-bd_sf"/>
</dbReference>
<feature type="domain" description="FAD dependent oxidoreductase" evidence="3">
    <location>
        <begin position="21"/>
        <end position="406"/>
    </location>
</feature>
<evidence type="ECO:0000313" key="5">
    <source>
        <dbReference type="Proteomes" id="UP001597229"/>
    </source>
</evidence>
<keyword evidence="2" id="KW-1133">Transmembrane helix</keyword>
<dbReference type="PRINTS" id="PR00419">
    <property type="entry name" value="ADXRDTASE"/>
</dbReference>
<keyword evidence="2" id="KW-0812">Transmembrane</keyword>
<gene>
    <name evidence="4" type="ORF">ACFQ3F_10225</name>
</gene>
<dbReference type="SUPFAM" id="SSF54373">
    <property type="entry name" value="FAD-linked reductases, C-terminal domain"/>
    <property type="match status" value="1"/>
</dbReference>
<dbReference type="Proteomes" id="UP001597229">
    <property type="component" value="Unassembled WGS sequence"/>
</dbReference>
<dbReference type="EC" id="1.-.-.-" evidence="4"/>
<protein>
    <submittedName>
        <fullName evidence="4">NAD(P)/FAD-dependent oxidoreductase</fullName>
        <ecNumber evidence="4">1.-.-.-</ecNumber>
    </submittedName>
</protein>
<sequence length="424" mass="45483">MSPQHRTAQHRTAQHRTAPQRVAVLGAGLVGLSTAWYLQEHGADVTVFDRDDVAAGSSWGNAGWLTPSIAVPLPEPSVLKYGVGAMLRPSSPVYIPPTADPRLIRFLLQFARNCTPSRWQKAMQALIPLNNGALAAFAEMEEGGVAARTQEAAPFTAAFRSVADSRALLEEFEHIEACGQHVDFEVVDGDTARAAEPALSGEIATAVRIKGERFLNPSAYVHAVADSVVARGGVIRPEADITDVVPVGGGVEIAGERYDAVVIATGARLNALAKRFGVRRLVQAGRGYSFTIKVDQLPRGPVYFPTQRVACTPVGDRLRIAGMMEFRDVAAPLDPRRIQALVDEAQHLLVGAHLDQREDEWVGARPCTVDGLPLIGATRDPSVYVAGGHGMWGITLGPRTGKLLAEQIMTGVRPDALRAVDPLR</sequence>
<dbReference type="GO" id="GO:0016491">
    <property type="term" value="F:oxidoreductase activity"/>
    <property type="evidence" value="ECO:0007669"/>
    <property type="project" value="UniProtKB-KW"/>
</dbReference>
<comment type="caution">
    <text evidence="4">The sequence shown here is derived from an EMBL/GenBank/DDBJ whole genome shotgun (WGS) entry which is preliminary data.</text>
</comment>
<keyword evidence="2" id="KW-0472">Membrane</keyword>
<keyword evidence="5" id="KW-1185">Reference proteome</keyword>
<evidence type="ECO:0000259" key="3">
    <source>
        <dbReference type="Pfam" id="PF01266"/>
    </source>
</evidence>
<evidence type="ECO:0000313" key="4">
    <source>
        <dbReference type="EMBL" id="MFD1248164.1"/>
    </source>
</evidence>
<dbReference type="RefSeq" id="WP_367919338.1">
    <property type="nucleotide sequence ID" value="NZ_BAABAC010000022.1"/>
</dbReference>
<evidence type="ECO:0000256" key="2">
    <source>
        <dbReference type="SAM" id="Phobius"/>
    </source>
</evidence>